<feature type="compositionally biased region" description="Basic and acidic residues" evidence="1">
    <location>
        <begin position="221"/>
        <end position="234"/>
    </location>
</feature>
<proteinExistence type="predicted"/>
<feature type="compositionally biased region" description="Low complexity" evidence="1">
    <location>
        <begin position="261"/>
        <end position="272"/>
    </location>
</feature>
<evidence type="ECO:0000313" key="2">
    <source>
        <dbReference type="EMBL" id="KAL2818399.1"/>
    </source>
</evidence>
<dbReference type="PANTHER" id="PTHR12943:SF27">
    <property type="entry name" value="HOMOCYSTEINE-INDUCED ENDOPLASMIC RETICULUM PROTEIN, ISOFORM A"/>
    <property type="match status" value="1"/>
</dbReference>
<reference evidence="2 3" key="1">
    <citation type="submission" date="2024-07" db="EMBL/GenBank/DDBJ databases">
        <title>Section-level genome sequencing and comparative genomics of Aspergillus sections Usti and Cavernicolus.</title>
        <authorList>
            <consortium name="Lawrence Berkeley National Laboratory"/>
            <person name="Nybo J.L."/>
            <person name="Vesth T.C."/>
            <person name="Theobald S."/>
            <person name="Frisvad J.C."/>
            <person name="Larsen T.O."/>
            <person name="Kjaerboelling I."/>
            <person name="Rothschild-Mancinelli K."/>
            <person name="Lyhne E.K."/>
            <person name="Kogle M.E."/>
            <person name="Barry K."/>
            <person name="Clum A."/>
            <person name="Na H."/>
            <person name="Ledsgaard L."/>
            <person name="Lin J."/>
            <person name="Lipzen A."/>
            <person name="Kuo A."/>
            <person name="Riley R."/>
            <person name="Mondo S."/>
            <person name="Labutti K."/>
            <person name="Haridas S."/>
            <person name="Pangalinan J."/>
            <person name="Salamov A.A."/>
            <person name="Simmons B.A."/>
            <person name="Magnuson J.K."/>
            <person name="Chen J."/>
            <person name="Drula E."/>
            <person name="Henrissat B."/>
            <person name="Wiebenga A."/>
            <person name="Lubbers R.J."/>
            <person name="Gomes A.C."/>
            <person name="Makela M.R."/>
            <person name="Stajich J."/>
            <person name="Grigoriev I.V."/>
            <person name="Mortensen U.H."/>
            <person name="De Vries R.P."/>
            <person name="Baker S.E."/>
            <person name="Andersen M.R."/>
        </authorList>
    </citation>
    <scope>NUCLEOTIDE SEQUENCE [LARGE SCALE GENOMIC DNA]</scope>
    <source>
        <strain evidence="2 3">CBS 588.65</strain>
    </source>
</reference>
<keyword evidence="3" id="KW-1185">Reference proteome</keyword>
<name>A0ABR4HTE3_9EURO</name>
<dbReference type="Proteomes" id="UP001610334">
    <property type="component" value="Unassembled WGS sequence"/>
</dbReference>
<sequence length="282" mass="31036">MYLLSSPNGYRAVVASSTVADALRPMSWTSGTTPSTTAPVPNAQPNAEAAVMENVVRQAVLNQRPAADGQLGFGRNLRRLWLFVRLYFFCVMFSPAGSWTRIIYIALAVVASILSETSVPRQMYDVILAPIQRHLEGLVHFVPEEHLPPQTQNTERTDDEATTDQQAGARNRREANWTAGLHRSLRRVERSAALFIASLVPGVGERHIEVRNAAEAARNAELARQEQERRRQEEEAGAAATEEQATEEHPQADDAAVSDWSSRATTGSATSAERQPLIPQEA</sequence>
<comment type="caution">
    <text evidence="2">The sequence shown here is derived from an EMBL/GenBank/DDBJ whole genome shotgun (WGS) entry which is preliminary data.</text>
</comment>
<gene>
    <name evidence="2" type="ORF">BJX63DRAFT_384246</name>
</gene>
<feature type="region of interest" description="Disordered" evidence="1">
    <location>
        <begin position="219"/>
        <end position="282"/>
    </location>
</feature>
<dbReference type="EMBL" id="JBFXLT010000014">
    <property type="protein sequence ID" value="KAL2818399.1"/>
    <property type="molecule type" value="Genomic_DNA"/>
</dbReference>
<protein>
    <submittedName>
        <fullName evidence="2">Uncharacterized protein</fullName>
    </submittedName>
</protein>
<evidence type="ECO:0000256" key="1">
    <source>
        <dbReference type="SAM" id="MobiDB-lite"/>
    </source>
</evidence>
<dbReference type="InterPro" id="IPR039751">
    <property type="entry name" value="HERPUD1/2"/>
</dbReference>
<dbReference type="PANTHER" id="PTHR12943">
    <property type="entry name" value="HOMOCYSTEINE-RESPONSIVE ENDOPLASMIC RETICULUM-RESIDENT UNIQUITIN-LIKE DOMAIN HERPUD PROTEIN FAMILY MEMBER"/>
    <property type="match status" value="1"/>
</dbReference>
<feature type="region of interest" description="Disordered" evidence="1">
    <location>
        <begin position="148"/>
        <end position="176"/>
    </location>
</feature>
<evidence type="ECO:0000313" key="3">
    <source>
        <dbReference type="Proteomes" id="UP001610334"/>
    </source>
</evidence>
<accession>A0ABR4HTE3</accession>
<organism evidence="2 3">
    <name type="scientific">Aspergillus granulosus</name>
    <dbReference type="NCBI Taxonomy" id="176169"/>
    <lineage>
        <taxon>Eukaryota</taxon>
        <taxon>Fungi</taxon>
        <taxon>Dikarya</taxon>
        <taxon>Ascomycota</taxon>
        <taxon>Pezizomycotina</taxon>
        <taxon>Eurotiomycetes</taxon>
        <taxon>Eurotiomycetidae</taxon>
        <taxon>Eurotiales</taxon>
        <taxon>Aspergillaceae</taxon>
        <taxon>Aspergillus</taxon>
        <taxon>Aspergillus subgen. Nidulantes</taxon>
    </lineage>
</organism>